<name>A0A417YJX6_9BACI</name>
<keyword evidence="2" id="KW-1185">Reference proteome</keyword>
<dbReference type="EMBL" id="QWEH01000003">
    <property type="protein sequence ID" value="RHW33511.1"/>
    <property type="molecule type" value="Genomic_DNA"/>
</dbReference>
<organism evidence="1 2">
    <name type="scientific">Oceanobacillus profundus</name>
    <dbReference type="NCBI Taxonomy" id="372463"/>
    <lineage>
        <taxon>Bacteria</taxon>
        <taxon>Bacillati</taxon>
        <taxon>Bacillota</taxon>
        <taxon>Bacilli</taxon>
        <taxon>Bacillales</taxon>
        <taxon>Bacillaceae</taxon>
        <taxon>Oceanobacillus</taxon>
    </lineage>
</organism>
<dbReference type="OrthoDB" id="2720831at2"/>
<gene>
    <name evidence="1" type="ORF">D1B32_05560</name>
</gene>
<evidence type="ECO:0000313" key="2">
    <source>
        <dbReference type="Proteomes" id="UP000285456"/>
    </source>
</evidence>
<reference evidence="1 2" key="1">
    <citation type="journal article" date="2007" name="Int. J. Syst. Evol. Microbiol.">
        <title>Oceanobacillus profundus sp. nov., isolated from a deep-sea sediment core.</title>
        <authorList>
            <person name="Kim Y.G."/>
            <person name="Choi D.H."/>
            <person name="Hyun S."/>
            <person name="Cho B.C."/>
        </authorList>
    </citation>
    <scope>NUCLEOTIDE SEQUENCE [LARGE SCALE GENOMIC DNA]</scope>
    <source>
        <strain evidence="1 2">DSM 18246</strain>
    </source>
</reference>
<dbReference type="Proteomes" id="UP000285456">
    <property type="component" value="Unassembled WGS sequence"/>
</dbReference>
<evidence type="ECO:0000313" key="1">
    <source>
        <dbReference type="EMBL" id="RHW33511.1"/>
    </source>
</evidence>
<comment type="caution">
    <text evidence="1">The sequence shown here is derived from an EMBL/GenBank/DDBJ whole genome shotgun (WGS) entry which is preliminary data.</text>
</comment>
<protein>
    <submittedName>
        <fullName evidence="1">Uncharacterized protein</fullName>
    </submittedName>
</protein>
<dbReference type="RefSeq" id="WP_118888849.1">
    <property type="nucleotide sequence ID" value="NZ_PHUT01000003.1"/>
</dbReference>
<proteinExistence type="predicted"/>
<dbReference type="AlphaFoldDB" id="A0A417YJX6"/>
<sequence>MMANYEFTETSSRNITENDVELRVVSFRGTDQTSIPDEQLNVNGSFKMPLMEYFMAGAEGRLSEVIKEYVVKRLTSTEGAE</sequence>
<accession>A0A417YJX6</accession>